<dbReference type="EMBL" id="HBHP01019086">
    <property type="protein sequence ID" value="CAD9767718.1"/>
    <property type="molecule type" value="Transcribed_RNA"/>
</dbReference>
<evidence type="ECO:0000259" key="2">
    <source>
        <dbReference type="Pfam" id="PF14186"/>
    </source>
</evidence>
<dbReference type="InterPro" id="IPR035892">
    <property type="entry name" value="C2_domain_sf"/>
</dbReference>
<protein>
    <recommendedName>
        <fullName evidence="2">C2 Aida-type domain-containing protein</fullName>
    </recommendedName>
</protein>
<name>A0A7S2XCM8_9EUKA</name>
<gene>
    <name evidence="3" type="ORF">LSP00402_LOCUS11853</name>
</gene>
<feature type="compositionally biased region" description="Polar residues" evidence="1">
    <location>
        <begin position="135"/>
        <end position="151"/>
    </location>
</feature>
<dbReference type="InterPro" id="IPR025939">
    <property type="entry name" value="Aida_C"/>
</dbReference>
<evidence type="ECO:0000256" key="1">
    <source>
        <dbReference type="SAM" id="MobiDB-lite"/>
    </source>
</evidence>
<proteinExistence type="predicted"/>
<reference evidence="3" key="1">
    <citation type="submission" date="2021-01" db="EMBL/GenBank/DDBJ databases">
        <authorList>
            <person name="Corre E."/>
            <person name="Pelletier E."/>
            <person name="Niang G."/>
            <person name="Scheremetjew M."/>
            <person name="Finn R."/>
            <person name="Kale V."/>
            <person name="Holt S."/>
            <person name="Cochrane G."/>
            <person name="Meng A."/>
            <person name="Brown T."/>
            <person name="Cohen L."/>
        </authorList>
    </citation>
    <scope>NUCLEOTIDE SEQUENCE</scope>
    <source>
        <strain evidence="3">CCMP622</strain>
    </source>
</reference>
<dbReference type="AlphaFoldDB" id="A0A7S2XCM8"/>
<accession>A0A7S2XCM8</accession>
<dbReference type="Gene3D" id="2.60.40.150">
    <property type="entry name" value="C2 domain"/>
    <property type="match status" value="1"/>
</dbReference>
<sequence>MGLVMCKGGAAPDASPNPRRFIMEAAAGQENELPEGMVVATPYGVGKIVTSGKEIYQVQLDFGVAFMPRTLFVPTAVTTLTTGNVLIEKQGFKPKGQSLMEAYELLEEKYFEQEKAMQDLKNQLEVEIGYRTPSVGQAASTVPPSYQTPNLRRQDQESETPIESQTVGSSLAAQSVATYSAEPSKRSFETPQRKEGKYGISGKELAIEKQLNSEFEGEAKRPTLASFIHWCVLPYNVTEENPGTKAWRISYHSNNLLKTEKAGDENRSMLNMLSGAATKVLSPLSPSKTKSSEELYIEITVVDEMGHIMGRSGWTPKTNIHAPMYIVQGETEEPRYAFLQLKRLKRKKGSVKPSEVCNAFVKLDKAWQGKRHLKLYKKPVDFTRTKLREHSRGQMEVDVSFVE</sequence>
<organism evidence="3">
    <name type="scientific">Lotharella oceanica</name>
    <dbReference type="NCBI Taxonomy" id="641309"/>
    <lineage>
        <taxon>Eukaryota</taxon>
        <taxon>Sar</taxon>
        <taxon>Rhizaria</taxon>
        <taxon>Cercozoa</taxon>
        <taxon>Chlorarachniophyceae</taxon>
        <taxon>Lotharella</taxon>
    </lineage>
</organism>
<feature type="compositionally biased region" description="Basic and acidic residues" evidence="1">
    <location>
        <begin position="183"/>
        <end position="197"/>
    </location>
</feature>
<evidence type="ECO:0000313" key="3">
    <source>
        <dbReference type="EMBL" id="CAD9767718.1"/>
    </source>
</evidence>
<dbReference type="Pfam" id="PF14186">
    <property type="entry name" value="Aida_C2"/>
    <property type="match status" value="1"/>
</dbReference>
<feature type="domain" description="C2 Aida-type" evidence="2">
    <location>
        <begin position="291"/>
        <end position="400"/>
    </location>
</feature>
<feature type="compositionally biased region" description="Polar residues" evidence="1">
    <location>
        <begin position="159"/>
        <end position="178"/>
    </location>
</feature>
<feature type="region of interest" description="Disordered" evidence="1">
    <location>
        <begin position="135"/>
        <end position="199"/>
    </location>
</feature>